<keyword evidence="4" id="KW-1185">Reference proteome</keyword>
<keyword evidence="2" id="KW-0732">Signal</keyword>
<dbReference type="EnsemblMetazoa" id="ADIR000435-RA">
    <property type="protein sequence ID" value="ADIR000435-PA"/>
    <property type="gene ID" value="ADIR000435"/>
</dbReference>
<name>A0A182MYI0_9DIPT</name>
<feature type="signal peptide" evidence="2">
    <location>
        <begin position="1"/>
        <end position="21"/>
    </location>
</feature>
<sequence length="173" mass="17837">MKLVLLACLCLVALLATASLAAPTTARKPNDSSSESVESNESNSKETTGEVNSAVEVTEDTNTAQEVTVPENPKDTQTSDRVEPALTAARLPESTSGVAVPESTKALVVAESTVAKLPESTNVVEVNDPVTVEVTVTVASNGEDVQVRTEPDEDVPATATEAAVTAETVATDV</sequence>
<feature type="chain" id="PRO_5008129140" evidence="2">
    <location>
        <begin position="22"/>
        <end position="173"/>
    </location>
</feature>
<dbReference type="AlphaFoldDB" id="A0A182MYI0"/>
<reference evidence="4" key="1">
    <citation type="submission" date="2013-03" db="EMBL/GenBank/DDBJ databases">
        <title>The Genome Sequence of Anopheles dirus WRAIR2.</title>
        <authorList>
            <consortium name="The Broad Institute Genomics Platform"/>
            <person name="Neafsey D.E."/>
            <person name="Walton C."/>
            <person name="Walker B."/>
            <person name="Young S.K."/>
            <person name="Zeng Q."/>
            <person name="Gargeya S."/>
            <person name="Fitzgerald M."/>
            <person name="Haas B."/>
            <person name="Abouelleil A."/>
            <person name="Allen A.W."/>
            <person name="Alvarado L."/>
            <person name="Arachchi H.M."/>
            <person name="Berlin A.M."/>
            <person name="Chapman S.B."/>
            <person name="Gainer-Dewar J."/>
            <person name="Goldberg J."/>
            <person name="Griggs A."/>
            <person name="Gujja S."/>
            <person name="Hansen M."/>
            <person name="Howarth C."/>
            <person name="Imamovic A."/>
            <person name="Ireland A."/>
            <person name="Larimer J."/>
            <person name="McCowan C."/>
            <person name="Murphy C."/>
            <person name="Pearson M."/>
            <person name="Poon T.W."/>
            <person name="Priest M."/>
            <person name="Roberts A."/>
            <person name="Saif S."/>
            <person name="Shea T."/>
            <person name="Sisk P."/>
            <person name="Sykes S."/>
            <person name="Wortman J."/>
            <person name="Nusbaum C."/>
            <person name="Birren B."/>
        </authorList>
    </citation>
    <scope>NUCLEOTIDE SEQUENCE [LARGE SCALE GENOMIC DNA]</scope>
    <source>
        <strain evidence="4">WRAIR2</strain>
    </source>
</reference>
<protein>
    <submittedName>
        <fullName evidence="3">Uncharacterized protein</fullName>
    </submittedName>
</protein>
<feature type="compositionally biased region" description="Basic and acidic residues" evidence="1">
    <location>
        <begin position="72"/>
        <end position="83"/>
    </location>
</feature>
<proteinExistence type="predicted"/>
<dbReference type="VEuPathDB" id="VectorBase:ADIR000435"/>
<feature type="compositionally biased region" description="Low complexity" evidence="1">
    <location>
        <begin position="23"/>
        <end position="42"/>
    </location>
</feature>
<evidence type="ECO:0000256" key="2">
    <source>
        <dbReference type="SAM" id="SignalP"/>
    </source>
</evidence>
<evidence type="ECO:0000313" key="3">
    <source>
        <dbReference type="EnsemblMetazoa" id="ADIR000435-PA"/>
    </source>
</evidence>
<organism evidence="3 4">
    <name type="scientific">Anopheles dirus</name>
    <dbReference type="NCBI Taxonomy" id="7168"/>
    <lineage>
        <taxon>Eukaryota</taxon>
        <taxon>Metazoa</taxon>
        <taxon>Ecdysozoa</taxon>
        <taxon>Arthropoda</taxon>
        <taxon>Hexapoda</taxon>
        <taxon>Insecta</taxon>
        <taxon>Pterygota</taxon>
        <taxon>Neoptera</taxon>
        <taxon>Endopterygota</taxon>
        <taxon>Diptera</taxon>
        <taxon>Nematocera</taxon>
        <taxon>Culicoidea</taxon>
        <taxon>Culicidae</taxon>
        <taxon>Anophelinae</taxon>
        <taxon>Anopheles</taxon>
    </lineage>
</organism>
<dbReference type="Proteomes" id="UP000075884">
    <property type="component" value="Unassembled WGS sequence"/>
</dbReference>
<evidence type="ECO:0000256" key="1">
    <source>
        <dbReference type="SAM" id="MobiDB-lite"/>
    </source>
</evidence>
<accession>A0A182MYI0</accession>
<evidence type="ECO:0000313" key="4">
    <source>
        <dbReference type="Proteomes" id="UP000075884"/>
    </source>
</evidence>
<reference evidence="3" key="2">
    <citation type="submission" date="2020-05" db="UniProtKB">
        <authorList>
            <consortium name="EnsemblMetazoa"/>
        </authorList>
    </citation>
    <scope>IDENTIFICATION</scope>
    <source>
        <strain evidence="3">WRAIR2</strain>
    </source>
</reference>
<feature type="region of interest" description="Disordered" evidence="1">
    <location>
        <begin position="23"/>
        <end position="99"/>
    </location>
</feature>